<dbReference type="AlphaFoldDB" id="A0A1Y2AXT6"/>
<sequence>MGRRLMMLEVLTSEWLQGKGRQKTRRRGKRKRLRLLVLKAKVDVAPEKVFMVLELQSSSDTQAVDVSNMDVALAEVQYSVSRSESCAESIYGTVVLDQDEDTIQRILIHCFSTRVYHGQETRTLPISVTVPPSIAHHQIPTSTTHSSASNLKTLSKSLQSHSSKTAPPSRISIDAPCIVSFPQTSEIDGTREAAANQSSLLYIPLPVNVLGCPLSPTTKQYS</sequence>
<protein>
    <submittedName>
        <fullName evidence="2">Uncharacterized protein</fullName>
    </submittedName>
</protein>
<name>A0A1Y2AXT6_9FUNG</name>
<evidence type="ECO:0000313" key="2">
    <source>
        <dbReference type="EMBL" id="ORY27264.1"/>
    </source>
</evidence>
<comment type="caution">
    <text evidence="2">The sequence shown here is derived from an EMBL/GenBank/DDBJ whole genome shotgun (WGS) entry which is preliminary data.</text>
</comment>
<accession>A0A1Y2AXT6</accession>
<dbReference type="EMBL" id="MCGO01000103">
    <property type="protein sequence ID" value="ORY27264.1"/>
    <property type="molecule type" value="Genomic_DNA"/>
</dbReference>
<evidence type="ECO:0000256" key="1">
    <source>
        <dbReference type="SAM" id="MobiDB-lite"/>
    </source>
</evidence>
<dbReference type="Proteomes" id="UP000193642">
    <property type="component" value="Unassembled WGS sequence"/>
</dbReference>
<reference evidence="2 3" key="1">
    <citation type="submission" date="2016-07" db="EMBL/GenBank/DDBJ databases">
        <title>Pervasive Adenine N6-methylation of Active Genes in Fungi.</title>
        <authorList>
            <consortium name="DOE Joint Genome Institute"/>
            <person name="Mondo S.J."/>
            <person name="Dannebaum R.O."/>
            <person name="Kuo R.C."/>
            <person name="Labutti K."/>
            <person name="Haridas S."/>
            <person name="Kuo A."/>
            <person name="Salamov A."/>
            <person name="Ahrendt S.R."/>
            <person name="Lipzen A."/>
            <person name="Sullivan W."/>
            <person name="Andreopoulos W.B."/>
            <person name="Clum A."/>
            <person name="Lindquist E."/>
            <person name="Daum C."/>
            <person name="Ramamoorthy G.K."/>
            <person name="Gryganskyi A."/>
            <person name="Culley D."/>
            <person name="Magnuson J.K."/>
            <person name="James T.Y."/>
            <person name="O'Malley M.A."/>
            <person name="Stajich J.E."/>
            <person name="Spatafora J.W."/>
            <person name="Visel A."/>
            <person name="Grigoriev I.V."/>
        </authorList>
    </citation>
    <scope>NUCLEOTIDE SEQUENCE [LARGE SCALE GENOMIC DNA]</scope>
    <source>
        <strain evidence="2 3">JEL800</strain>
    </source>
</reference>
<organism evidence="2 3">
    <name type="scientific">Rhizoclosmatium globosum</name>
    <dbReference type="NCBI Taxonomy" id="329046"/>
    <lineage>
        <taxon>Eukaryota</taxon>
        <taxon>Fungi</taxon>
        <taxon>Fungi incertae sedis</taxon>
        <taxon>Chytridiomycota</taxon>
        <taxon>Chytridiomycota incertae sedis</taxon>
        <taxon>Chytridiomycetes</taxon>
        <taxon>Chytridiales</taxon>
        <taxon>Chytriomycetaceae</taxon>
        <taxon>Rhizoclosmatium</taxon>
    </lineage>
</organism>
<feature type="region of interest" description="Disordered" evidence="1">
    <location>
        <begin position="139"/>
        <end position="169"/>
    </location>
</feature>
<evidence type="ECO:0000313" key="3">
    <source>
        <dbReference type="Proteomes" id="UP000193642"/>
    </source>
</evidence>
<gene>
    <name evidence="2" type="ORF">BCR33DRAFT_25305</name>
</gene>
<keyword evidence="3" id="KW-1185">Reference proteome</keyword>
<proteinExistence type="predicted"/>
<feature type="compositionally biased region" description="Polar residues" evidence="1">
    <location>
        <begin position="139"/>
        <end position="166"/>
    </location>
</feature>